<dbReference type="SUPFAM" id="SSF49899">
    <property type="entry name" value="Concanavalin A-like lectins/glucanases"/>
    <property type="match status" value="1"/>
</dbReference>
<dbReference type="Pfam" id="PF08244">
    <property type="entry name" value="Glyco_hydro_32C"/>
    <property type="match status" value="1"/>
</dbReference>
<reference evidence="2" key="1">
    <citation type="submission" date="2023-08" db="EMBL/GenBank/DDBJ databases">
        <title>A de novo genome assembly of Solanum verrucosum Schlechtendal, a Mexican diploid species geographically isolated from the other diploid A-genome species in potato relatives.</title>
        <authorList>
            <person name="Hosaka K."/>
        </authorList>
    </citation>
    <scope>NUCLEOTIDE SEQUENCE</scope>
    <source>
        <tissue evidence="2">Young leaves</tissue>
    </source>
</reference>
<sequence>MYKSLFAGYVDLNLIDKILSLESLIEHSIVESFSVDGKTCITSRVYPTLTNYGDAHLFCFNNSTKTVKIETLDA</sequence>
<dbReference type="InterPro" id="IPR013320">
    <property type="entry name" value="ConA-like_dom_sf"/>
</dbReference>
<dbReference type="Gene3D" id="2.60.120.560">
    <property type="entry name" value="Exo-inulinase, domain 1"/>
    <property type="match status" value="1"/>
</dbReference>
<dbReference type="Proteomes" id="UP001234989">
    <property type="component" value="Chromosome 9"/>
</dbReference>
<proteinExistence type="predicted"/>
<dbReference type="InterPro" id="IPR013189">
    <property type="entry name" value="Glyco_hydro_32_C"/>
</dbReference>
<dbReference type="EMBL" id="CP133620">
    <property type="protein sequence ID" value="WMV45508.1"/>
    <property type="molecule type" value="Genomic_DNA"/>
</dbReference>
<feature type="domain" description="Glycosyl hydrolase family 32 C-terminal" evidence="1">
    <location>
        <begin position="8"/>
        <end position="70"/>
    </location>
</feature>
<evidence type="ECO:0000313" key="2">
    <source>
        <dbReference type="EMBL" id="WMV45508.1"/>
    </source>
</evidence>
<evidence type="ECO:0000313" key="3">
    <source>
        <dbReference type="Proteomes" id="UP001234989"/>
    </source>
</evidence>
<evidence type="ECO:0000259" key="1">
    <source>
        <dbReference type="Pfam" id="PF08244"/>
    </source>
</evidence>
<dbReference type="AlphaFoldDB" id="A0AAF0UHC1"/>
<gene>
    <name evidence="2" type="ORF">MTR67_038893</name>
</gene>
<accession>A0AAF0UHC1</accession>
<keyword evidence="3" id="KW-1185">Reference proteome</keyword>
<dbReference type="PANTHER" id="PTHR31953">
    <property type="entry name" value="BETA-FRUCTOFURANOSIDASE, INSOLUBLE ISOENZYME CWINV1-RELATED"/>
    <property type="match status" value="1"/>
</dbReference>
<protein>
    <recommendedName>
        <fullName evidence="1">Glycosyl hydrolase family 32 C-terminal domain-containing protein</fullName>
    </recommendedName>
</protein>
<name>A0AAF0UHC1_SOLVR</name>
<organism evidence="2 3">
    <name type="scientific">Solanum verrucosum</name>
    <dbReference type="NCBI Taxonomy" id="315347"/>
    <lineage>
        <taxon>Eukaryota</taxon>
        <taxon>Viridiplantae</taxon>
        <taxon>Streptophyta</taxon>
        <taxon>Embryophyta</taxon>
        <taxon>Tracheophyta</taxon>
        <taxon>Spermatophyta</taxon>
        <taxon>Magnoliopsida</taxon>
        <taxon>eudicotyledons</taxon>
        <taxon>Gunneridae</taxon>
        <taxon>Pentapetalae</taxon>
        <taxon>asterids</taxon>
        <taxon>lamiids</taxon>
        <taxon>Solanales</taxon>
        <taxon>Solanaceae</taxon>
        <taxon>Solanoideae</taxon>
        <taxon>Solaneae</taxon>
        <taxon>Solanum</taxon>
    </lineage>
</organism>
<dbReference type="InterPro" id="IPR050551">
    <property type="entry name" value="Fructan_Metab_Enzymes"/>
</dbReference>